<evidence type="ECO:0000313" key="2">
    <source>
        <dbReference type="EMBL" id="KKO19784.1"/>
    </source>
</evidence>
<feature type="compositionally biased region" description="Basic and acidic residues" evidence="1">
    <location>
        <begin position="20"/>
        <end position="38"/>
    </location>
</feature>
<sequence>MQQLYDIAICLSIGLKGNANKKEGRQNVGDRKRAEGHTSKIRINRR</sequence>
<proteinExistence type="predicted"/>
<comment type="caution">
    <text evidence="2">The sequence shown here is derived from an EMBL/GenBank/DDBJ whole genome shotgun (WGS) entry which is preliminary data.</text>
</comment>
<evidence type="ECO:0000313" key="3">
    <source>
        <dbReference type="Proteomes" id="UP000034954"/>
    </source>
</evidence>
<dbReference type="AlphaFoldDB" id="A0A0M2UZ86"/>
<reference evidence="2 3" key="1">
    <citation type="journal article" date="2013" name="BMC Microbiol.">
        <title>Identification of the type II cytochrome c maturation pathway in anammox bacteria by comparative genomics.</title>
        <authorList>
            <person name="Ferousi C."/>
            <person name="Speth D.R."/>
            <person name="Reimann J."/>
            <person name="Op den Camp H.J."/>
            <person name="Allen J.W."/>
            <person name="Keltjens J.T."/>
            <person name="Jetten M.S."/>
        </authorList>
    </citation>
    <scope>NUCLEOTIDE SEQUENCE [LARGE SCALE GENOMIC DNA]</scope>
    <source>
        <strain evidence="2">RU1</strain>
    </source>
</reference>
<gene>
    <name evidence="2" type="ORF">BROFUL_01511</name>
</gene>
<organism evidence="2 3">
    <name type="scientific">Candidatus Brocadia fulgida</name>
    <dbReference type="NCBI Taxonomy" id="380242"/>
    <lineage>
        <taxon>Bacteria</taxon>
        <taxon>Pseudomonadati</taxon>
        <taxon>Planctomycetota</taxon>
        <taxon>Candidatus Brocadiia</taxon>
        <taxon>Candidatus Brocadiales</taxon>
        <taxon>Candidatus Brocadiaceae</taxon>
        <taxon>Candidatus Brocadia</taxon>
    </lineage>
</organism>
<protein>
    <submittedName>
        <fullName evidence="2">Uncharacterized protein</fullName>
    </submittedName>
</protein>
<evidence type="ECO:0000256" key="1">
    <source>
        <dbReference type="SAM" id="MobiDB-lite"/>
    </source>
</evidence>
<accession>A0A0M2UZ86</accession>
<dbReference type="EMBL" id="LAQJ01000155">
    <property type="protein sequence ID" value="KKO19784.1"/>
    <property type="molecule type" value="Genomic_DNA"/>
</dbReference>
<name>A0A0M2UZ86_9BACT</name>
<feature type="region of interest" description="Disordered" evidence="1">
    <location>
        <begin position="19"/>
        <end position="46"/>
    </location>
</feature>
<dbReference type="Proteomes" id="UP000034954">
    <property type="component" value="Unassembled WGS sequence"/>
</dbReference>
<keyword evidence="3" id="KW-1185">Reference proteome</keyword>